<protein>
    <recommendedName>
        <fullName evidence="7">C-type lectin domain-containing protein</fullName>
    </recommendedName>
</protein>
<dbReference type="SUPFAM" id="SSF57302">
    <property type="entry name" value="Snake toxin-like"/>
    <property type="match status" value="2"/>
</dbReference>
<evidence type="ECO:0000256" key="5">
    <source>
        <dbReference type="ARBA" id="ARBA00023180"/>
    </source>
</evidence>
<dbReference type="Pfam" id="PF00021">
    <property type="entry name" value="UPAR_LY6"/>
    <property type="match status" value="1"/>
</dbReference>
<evidence type="ECO:0000259" key="7">
    <source>
        <dbReference type="PROSITE" id="PS50041"/>
    </source>
</evidence>
<dbReference type="EMBL" id="UYJE01010034">
    <property type="protein sequence ID" value="VDI79091.1"/>
    <property type="molecule type" value="Genomic_DNA"/>
</dbReference>
<dbReference type="PROSITE" id="PS50041">
    <property type="entry name" value="C_TYPE_LECTIN_2"/>
    <property type="match status" value="1"/>
</dbReference>
<name>A0A8B6HI11_MYTGA</name>
<evidence type="ECO:0000313" key="8">
    <source>
        <dbReference type="EMBL" id="VDI79091.1"/>
    </source>
</evidence>
<dbReference type="SMART" id="SM00134">
    <property type="entry name" value="LU"/>
    <property type="match status" value="2"/>
</dbReference>
<dbReference type="SMART" id="SM00034">
    <property type="entry name" value="CLECT"/>
    <property type="match status" value="1"/>
</dbReference>
<comment type="caution">
    <text evidence="8">The sequence shown here is derived from an EMBL/GenBank/DDBJ whole genome shotgun (WGS) entry which is preliminary data.</text>
</comment>
<dbReference type="InterPro" id="IPR016187">
    <property type="entry name" value="CTDL_fold"/>
</dbReference>
<dbReference type="Pfam" id="PF00087">
    <property type="entry name" value="Toxin_TOLIP"/>
    <property type="match status" value="1"/>
</dbReference>
<dbReference type="Proteomes" id="UP000596742">
    <property type="component" value="Unassembled WGS sequence"/>
</dbReference>
<evidence type="ECO:0000256" key="6">
    <source>
        <dbReference type="SAM" id="SignalP"/>
    </source>
</evidence>
<evidence type="ECO:0000256" key="3">
    <source>
        <dbReference type="ARBA" id="ARBA00022729"/>
    </source>
</evidence>
<feature type="signal peptide" evidence="6">
    <location>
        <begin position="1"/>
        <end position="19"/>
    </location>
</feature>
<dbReference type="Gene3D" id="3.10.100.10">
    <property type="entry name" value="Mannose-Binding Protein A, subunit A"/>
    <property type="match status" value="1"/>
</dbReference>
<dbReference type="SUPFAM" id="SSF56436">
    <property type="entry name" value="C-type lectin-like"/>
    <property type="match status" value="1"/>
</dbReference>
<dbReference type="CDD" id="cd00117">
    <property type="entry name" value="TFP"/>
    <property type="match status" value="1"/>
</dbReference>
<dbReference type="CDD" id="cd00037">
    <property type="entry name" value="CLECT"/>
    <property type="match status" value="1"/>
</dbReference>
<dbReference type="Gene3D" id="2.10.60.10">
    <property type="entry name" value="CD59"/>
    <property type="match status" value="2"/>
</dbReference>
<dbReference type="Pfam" id="PF00059">
    <property type="entry name" value="Lectin_C"/>
    <property type="match status" value="1"/>
</dbReference>
<accession>A0A8B6HI11</accession>
<comment type="subcellular location">
    <subcellularLocation>
        <location evidence="1">Cell membrane</location>
    </subcellularLocation>
</comment>
<keyword evidence="4" id="KW-0472">Membrane</keyword>
<feature type="chain" id="PRO_5032799591" description="C-type lectin domain-containing protein" evidence="6">
    <location>
        <begin position="20"/>
        <end position="457"/>
    </location>
</feature>
<dbReference type="GO" id="GO:0005886">
    <property type="term" value="C:plasma membrane"/>
    <property type="evidence" value="ECO:0007669"/>
    <property type="project" value="UniProtKB-SubCell"/>
</dbReference>
<evidence type="ECO:0000313" key="9">
    <source>
        <dbReference type="Proteomes" id="UP000596742"/>
    </source>
</evidence>
<dbReference type="AlphaFoldDB" id="A0A8B6HI11"/>
<dbReference type="InterPro" id="IPR035076">
    <property type="entry name" value="Toxin/TOLIP"/>
</dbReference>
<keyword evidence="9" id="KW-1185">Reference proteome</keyword>
<dbReference type="InterPro" id="IPR016054">
    <property type="entry name" value="LY6_UPA_recep-like"/>
</dbReference>
<reference evidence="8" key="1">
    <citation type="submission" date="2018-11" db="EMBL/GenBank/DDBJ databases">
        <authorList>
            <person name="Alioto T."/>
            <person name="Alioto T."/>
        </authorList>
    </citation>
    <scope>NUCLEOTIDE SEQUENCE</scope>
</reference>
<organism evidence="8 9">
    <name type="scientific">Mytilus galloprovincialis</name>
    <name type="common">Mediterranean mussel</name>
    <dbReference type="NCBI Taxonomy" id="29158"/>
    <lineage>
        <taxon>Eukaryota</taxon>
        <taxon>Metazoa</taxon>
        <taxon>Spiralia</taxon>
        <taxon>Lophotrochozoa</taxon>
        <taxon>Mollusca</taxon>
        <taxon>Bivalvia</taxon>
        <taxon>Autobranchia</taxon>
        <taxon>Pteriomorphia</taxon>
        <taxon>Mytilida</taxon>
        <taxon>Mytiloidea</taxon>
        <taxon>Mytilidae</taxon>
        <taxon>Mytilinae</taxon>
        <taxon>Mytilus</taxon>
    </lineage>
</organism>
<feature type="domain" description="C-type lectin" evidence="7">
    <location>
        <begin position="339"/>
        <end position="453"/>
    </location>
</feature>
<keyword evidence="2" id="KW-1003">Cell membrane</keyword>
<gene>
    <name evidence="8" type="ORF">MGAL_10B038635</name>
</gene>
<dbReference type="InterPro" id="IPR016186">
    <property type="entry name" value="C-type_lectin-like/link_sf"/>
</dbReference>
<dbReference type="InterPro" id="IPR001304">
    <property type="entry name" value="C-type_lectin-like"/>
</dbReference>
<dbReference type="InterPro" id="IPR045860">
    <property type="entry name" value="Snake_toxin-like_sf"/>
</dbReference>
<keyword evidence="5" id="KW-0325">Glycoprotein</keyword>
<evidence type="ECO:0000256" key="2">
    <source>
        <dbReference type="ARBA" id="ARBA00022475"/>
    </source>
</evidence>
<evidence type="ECO:0000256" key="1">
    <source>
        <dbReference type="ARBA" id="ARBA00004236"/>
    </source>
</evidence>
<sequence>MKFILIILSLSVYIVGTQAQSCNDLDTEVCKKLSVLNPNMCADGCLSSICSRFCGRCPLSCYFCHQIDNPANCTTALECPTTDHYCFTSQTFTDDFHEVYTMGCAMKNLCERNVNNGRRSDLSVKGGCCNIDKCNNILPSQIDLLQQRTTVMVQNTTVPPSYSVCKNMDDDVCLRISLTDPAFCSNDCIASVICPRMCRKCFQCYSCNDINRPEDCNSTSTCESGKECFQLETLSFDLRPVYRLGCLDESLCKRFGVNPAQSGFGRRQTSLSLKGGCCRTDLCNIRIPRIPKIINAPPSTITASTAPQPVKISPTTNCATPHADTHHHGCPPDYTYVTHERACFHIGNNLLTWQQADSYCKNKCGKLADFSSSTEILDVMSHVKSTFHNIDLWIGAAKDGHGNWIWTDKNQKISLAHSSYLTYLHGSCGAAHSSRALSLIAHTCTTQLHPLCEAHRQ</sequence>
<evidence type="ECO:0000256" key="4">
    <source>
        <dbReference type="ARBA" id="ARBA00023136"/>
    </source>
</evidence>
<dbReference type="OrthoDB" id="6100031at2759"/>
<keyword evidence="3 6" id="KW-0732">Signal</keyword>
<proteinExistence type="predicted"/>